<sequence>MTKYKTVKRKAEVGERILITDGSYEKEWASYDQKQPRYNEGDVLTVSKLGWGDRGLVEFVLTAENSEGSLVNVNHEEYEVIIENEMEAGGMGIIEQMQAEIAELKTKMSAMEEWHTNGKLPKTMLEVAGKHCDKLIEVAIDNARQYNKQSDRDEIVERAKRDVADRFFLDVDGYNQVIDGHSGHNQVEFIVNHEKRTVVALLRLAYVPQVISAKGIAKCAPNDCFNSHIGKAIAVRRALGLEVPAEYLNAPQPAEVRVGDVVETYLGIGEHHATFEVTGYWEGDRNKLTGKGLGYTSFEPEVGDKVIDDSREKVSE</sequence>
<dbReference type="AlphaFoldDB" id="A0AAW6SRI6"/>
<evidence type="ECO:0000313" key="2">
    <source>
        <dbReference type="Proteomes" id="UP001159179"/>
    </source>
</evidence>
<accession>A0AAW6SRI6</accession>
<dbReference type="EMBL" id="JAROYP010000001">
    <property type="protein sequence ID" value="MDH5159878.1"/>
    <property type="molecule type" value="Genomic_DNA"/>
</dbReference>
<dbReference type="RefSeq" id="WP_280615717.1">
    <property type="nucleotide sequence ID" value="NZ_JAROYP010000001.1"/>
</dbReference>
<evidence type="ECO:0000313" key="1">
    <source>
        <dbReference type="EMBL" id="MDH5159878.1"/>
    </source>
</evidence>
<comment type="caution">
    <text evidence="1">The sequence shown here is derived from an EMBL/GenBank/DDBJ whole genome shotgun (WGS) entry which is preliminary data.</text>
</comment>
<organism evidence="1 2">
    <name type="scientific">Heyndrickxia oleronia</name>
    <dbReference type="NCBI Taxonomy" id="38875"/>
    <lineage>
        <taxon>Bacteria</taxon>
        <taxon>Bacillati</taxon>
        <taxon>Bacillota</taxon>
        <taxon>Bacilli</taxon>
        <taxon>Bacillales</taxon>
        <taxon>Bacillaceae</taxon>
        <taxon>Heyndrickxia</taxon>
    </lineage>
</organism>
<proteinExistence type="predicted"/>
<protein>
    <submittedName>
        <fullName evidence="1">Uncharacterized protein</fullName>
    </submittedName>
</protein>
<gene>
    <name evidence="1" type="ORF">P5X88_02955</name>
</gene>
<dbReference type="Proteomes" id="UP001159179">
    <property type="component" value="Unassembled WGS sequence"/>
</dbReference>
<name>A0AAW6SRI6_9BACI</name>
<reference evidence="1" key="1">
    <citation type="submission" date="2023-03" db="EMBL/GenBank/DDBJ databases">
        <title>Bacterial isolates from washroom surfaces on a university campus.</title>
        <authorList>
            <person name="Holman D.B."/>
            <person name="Gzyl K.E."/>
            <person name="Taheri A.E."/>
        </authorList>
    </citation>
    <scope>NUCLEOTIDE SEQUENCE</scope>
    <source>
        <strain evidence="1">RD03</strain>
    </source>
</reference>